<feature type="region of interest" description="Disordered" evidence="1">
    <location>
        <begin position="1"/>
        <end position="23"/>
    </location>
</feature>
<feature type="compositionally biased region" description="Basic residues" evidence="1">
    <location>
        <begin position="1"/>
        <end position="14"/>
    </location>
</feature>
<evidence type="ECO:0000313" key="4">
    <source>
        <dbReference type="Proteomes" id="UP000310095"/>
    </source>
</evidence>
<keyword evidence="4" id="KW-1185">Reference proteome</keyword>
<dbReference type="Proteomes" id="UP000310095">
    <property type="component" value="Unassembled WGS sequence"/>
</dbReference>
<name>A0ABY2VL03_9PSED</name>
<sequence>MGRYNHGARRRTKYRSNAGQEAARRHIQEAEAFSQEIGGNDIDVKRYFFGLSGSELESILIEYGKTYGSEAEGYARNTMHKWRSGTTKMSGMIAKRLFDLLPPRMPERKKYELAESVWLHFGPTSRHAYTAGPQTDVAALVQAVSEKLDQVVVSYGLPENVKARFNWLAAGDVVIKEQLLNHFRQLQKSIAAEKINLEIPVLQKQVLDYPDTTGLVRSHIEIHKHIVSITVDRRLTSEVNEGDPEPLKGTASGSLWWLWIVGAAIVFFLMSRR</sequence>
<dbReference type="RefSeq" id="WP_041774220.1">
    <property type="nucleotide sequence ID" value="NZ_CP022097.2"/>
</dbReference>
<evidence type="ECO:0000256" key="2">
    <source>
        <dbReference type="SAM" id="Phobius"/>
    </source>
</evidence>
<organism evidence="3 4">
    <name type="scientific">Pseudomonas protegens</name>
    <dbReference type="NCBI Taxonomy" id="380021"/>
    <lineage>
        <taxon>Bacteria</taxon>
        <taxon>Pseudomonadati</taxon>
        <taxon>Pseudomonadota</taxon>
        <taxon>Gammaproteobacteria</taxon>
        <taxon>Pseudomonadales</taxon>
        <taxon>Pseudomonadaceae</taxon>
        <taxon>Pseudomonas</taxon>
    </lineage>
</organism>
<dbReference type="EMBL" id="VAVY01000001">
    <property type="protein sequence ID" value="TMM66253.1"/>
    <property type="molecule type" value="Genomic_DNA"/>
</dbReference>
<feature type="transmembrane region" description="Helical" evidence="2">
    <location>
        <begin position="254"/>
        <end position="271"/>
    </location>
</feature>
<keyword evidence="2" id="KW-0812">Transmembrane</keyword>
<gene>
    <name evidence="3" type="ORF">FEF10_01985</name>
</gene>
<protein>
    <submittedName>
        <fullName evidence="3">Uncharacterized protein</fullName>
    </submittedName>
</protein>
<accession>A0ABY2VL03</accession>
<keyword evidence="2" id="KW-0472">Membrane</keyword>
<comment type="caution">
    <text evidence="3">The sequence shown here is derived from an EMBL/GenBank/DDBJ whole genome shotgun (WGS) entry which is preliminary data.</text>
</comment>
<evidence type="ECO:0000313" key="3">
    <source>
        <dbReference type="EMBL" id="TMM66253.1"/>
    </source>
</evidence>
<reference evidence="3 4" key="1">
    <citation type="submission" date="2019-05" db="EMBL/GenBank/DDBJ databases">
        <title>Identification and Biocontrol Activity Analysis of Biocontrol Strain PF-1 Based on Genome-wide Data.</title>
        <authorList>
            <person name="Qi J."/>
        </authorList>
    </citation>
    <scope>NUCLEOTIDE SEQUENCE [LARGE SCALE GENOMIC DNA]</scope>
    <source>
        <strain evidence="3 4">PF-1</strain>
    </source>
</reference>
<proteinExistence type="predicted"/>
<evidence type="ECO:0000256" key="1">
    <source>
        <dbReference type="SAM" id="MobiDB-lite"/>
    </source>
</evidence>
<keyword evidence="2" id="KW-1133">Transmembrane helix</keyword>